<dbReference type="PROSITE" id="PS50889">
    <property type="entry name" value="S4"/>
    <property type="match status" value="1"/>
</dbReference>
<protein>
    <recommendedName>
        <fullName evidence="5">Pseudouridine synthase</fullName>
        <ecNumber evidence="5">5.4.99.-</ecNumber>
    </recommendedName>
</protein>
<dbReference type="SUPFAM" id="SSF55174">
    <property type="entry name" value="Alpha-L RNA-binding motif"/>
    <property type="match status" value="1"/>
</dbReference>
<comment type="catalytic activity">
    <reaction evidence="5">
        <text>a uridine in RNA = a pseudouridine in RNA</text>
        <dbReference type="Rhea" id="RHEA:48348"/>
        <dbReference type="Rhea" id="RHEA-COMP:12068"/>
        <dbReference type="Rhea" id="RHEA-COMP:12069"/>
        <dbReference type="ChEBI" id="CHEBI:65314"/>
        <dbReference type="ChEBI" id="CHEBI:65315"/>
    </reaction>
</comment>
<dbReference type="Gene3D" id="3.30.2350.10">
    <property type="entry name" value="Pseudouridine synthase"/>
    <property type="match status" value="1"/>
</dbReference>
<dbReference type="Proteomes" id="UP000662888">
    <property type="component" value="Chromosome"/>
</dbReference>
<organism evidence="7 8">
    <name type="scientific">Massilia antarctica</name>
    <dbReference type="NCBI Taxonomy" id="2765360"/>
    <lineage>
        <taxon>Bacteria</taxon>
        <taxon>Pseudomonadati</taxon>
        <taxon>Pseudomonadota</taxon>
        <taxon>Betaproteobacteria</taxon>
        <taxon>Burkholderiales</taxon>
        <taxon>Oxalobacteraceae</taxon>
        <taxon>Telluria group</taxon>
        <taxon>Massilia</taxon>
    </lineage>
</organism>
<dbReference type="InterPro" id="IPR036986">
    <property type="entry name" value="S4_RNA-bd_sf"/>
</dbReference>
<evidence type="ECO:0000256" key="3">
    <source>
        <dbReference type="ARBA" id="ARBA00036882"/>
    </source>
</evidence>
<evidence type="ECO:0000259" key="6">
    <source>
        <dbReference type="Pfam" id="PF00849"/>
    </source>
</evidence>
<proteinExistence type="inferred from homology"/>
<name>A0AA48WAQ0_9BURK</name>
<dbReference type="InterPro" id="IPR006224">
    <property type="entry name" value="PsdUridine_synth_RluA-like_CS"/>
</dbReference>
<evidence type="ECO:0000256" key="1">
    <source>
        <dbReference type="ARBA" id="ARBA00010876"/>
    </source>
</evidence>
<comment type="catalytic activity">
    <reaction evidence="3">
        <text>uridine(1911/1915/1917) in 23S rRNA = pseudouridine(1911/1915/1917) in 23S rRNA</text>
        <dbReference type="Rhea" id="RHEA:42524"/>
        <dbReference type="Rhea" id="RHEA-COMP:10097"/>
        <dbReference type="Rhea" id="RHEA-COMP:10098"/>
        <dbReference type="ChEBI" id="CHEBI:65314"/>
        <dbReference type="ChEBI" id="CHEBI:65315"/>
        <dbReference type="EC" id="5.4.99.23"/>
    </reaction>
</comment>
<keyword evidence="8" id="KW-1185">Reference proteome</keyword>
<gene>
    <name evidence="7" type="ORF">IV454_22195</name>
</gene>
<accession>A0AA48WAQ0</accession>
<comment type="similarity">
    <text evidence="1 5">Belongs to the pseudouridine synthase RluA family.</text>
</comment>
<evidence type="ECO:0000256" key="4">
    <source>
        <dbReference type="PROSITE-ProRule" id="PRU00182"/>
    </source>
</evidence>
<dbReference type="EMBL" id="CP065053">
    <property type="protein sequence ID" value="QPI48238.1"/>
    <property type="molecule type" value="Genomic_DNA"/>
</dbReference>
<dbReference type="SUPFAM" id="SSF55120">
    <property type="entry name" value="Pseudouridine synthase"/>
    <property type="match status" value="1"/>
</dbReference>
<dbReference type="PANTHER" id="PTHR21600:SF44">
    <property type="entry name" value="RIBOSOMAL LARGE SUBUNIT PSEUDOURIDINE SYNTHASE D"/>
    <property type="match status" value="1"/>
</dbReference>
<dbReference type="CDD" id="cd02869">
    <property type="entry name" value="PseudoU_synth_RluA_like"/>
    <property type="match status" value="1"/>
</dbReference>
<dbReference type="NCBIfam" id="TIGR00005">
    <property type="entry name" value="rluA_subfam"/>
    <property type="match status" value="1"/>
</dbReference>
<evidence type="ECO:0000313" key="7">
    <source>
        <dbReference type="EMBL" id="QPI48238.1"/>
    </source>
</evidence>
<keyword evidence="2 5" id="KW-0413">Isomerase</keyword>
<dbReference type="PANTHER" id="PTHR21600">
    <property type="entry name" value="MITOCHONDRIAL RNA PSEUDOURIDINE SYNTHASE"/>
    <property type="match status" value="1"/>
</dbReference>
<comment type="function">
    <text evidence="5">Responsible for synthesis of pseudouridine from uracil.</text>
</comment>
<keyword evidence="4" id="KW-0694">RNA-binding</keyword>
<reference evidence="7 8" key="1">
    <citation type="submission" date="2020-11" db="EMBL/GenBank/DDBJ databases">
        <authorList>
            <person name="Sun Q."/>
        </authorList>
    </citation>
    <scope>NUCLEOTIDE SEQUENCE [LARGE SCALE GENOMIC DNA]</scope>
    <source>
        <strain evidence="7 8">P8398</strain>
    </source>
</reference>
<evidence type="ECO:0000256" key="2">
    <source>
        <dbReference type="ARBA" id="ARBA00023235"/>
    </source>
</evidence>
<dbReference type="EC" id="5.4.99.-" evidence="5"/>
<feature type="domain" description="Pseudouridine synthase RsuA/RluA-like" evidence="6">
    <location>
        <begin position="127"/>
        <end position="282"/>
    </location>
</feature>
<dbReference type="PROSITE" id="PS01129">
    <property type="entry name" value="PSI_RLU"/>
    <property type="match status" value="1"/>
</dbReference>
<dbReference type="Gene3D" id="3.10.290.10">
    <property type="entry name" value="RNA-binding S4 domain"/>
    <property type="match status" value="1"/>
</dbReference>
<dbReference type="Pfam" id="PF00849">
    <property type="entry name" value="PseudoU_synth_2"/>
    <property type="match status" value="1"/>
</dbReference>
<dbReference type="InterPro" id="IPR006145">
    <property type="entry name" value="PsdUridine_synth_RsuA/RluA"/>
</dbReference>
<sequence length="349" mass="38026">MILTPTPNSADLPLDPDLEIDLDDEAGDEYVPAAPGIDLSPIHLELTPDACGHRLDKVIAGLVPQFSRSRLQLWFEAGHVLVDGKPARGKDTAYGDEAVVILPQSAPEDEAYTPEAMELNIVFEDEHIIVINKPAGLVVHPGAGNWSGTLLNGLLHHCPQLAGVPRAGIVHRLDKDTSGLMVIGKTLAAQTDLVRQLQARSVKREYFALVWGTPQLSSTIDASMGRHPKDRVKMAVSTNFSAKPAITHYQRIATGMLDRRPVSLVQCQLETGRTHQIRVHMLSIGFALVGDAVYGKQHLTPVFPRQALQARRLGLVHPATGEDMEWIVPLADDFAELIARAGIPEPEQV</sequence>
<evidence type="ECO:0000313" key="8">
    <source>
        <dbReference type="Proteomes" id="UP000662888"/>
    </source>
</evidence>
<dbReference type="InterPro" id="IPR050188">
    <property type="entry name" value="RluA_PseudoU_synthase"/>
</dbReference>
<evidence type="ECO:0000256" key="5">
    <source>
        <dbReference type="RuleBase" id="RU362028"/>
    </source>
</evidence>
<dbReference type="InterPro" id="IPR020103">
    <property type="entry name" value="PsdUridine_synth_cat_dom_sf"/>
</dbReference>
<dbReference type="InterPro" id="IPR006225">
    <property type="entry name" value="PsdUridine_synth_RluC/D"/>
</dbReference>
<dbReference type="RefSeq" id="WP_206087875.1">
    <property type="nucleotide sequence ID" value="NZ_CP065053.1"/>
</dbReference>
<dbReference type="CDD" id="cd00165">
    <property type="entry name" value="S4"/>
    <property type="match status" value="1"/>
</dbReference>